<keyword evidence="2 6" id="KW-0479">Metal-binding</keyword>
<dbReference type="Gene3D" id="1.10.630.10">
    <property type="entry name" value="Cytochrome P450"/>
    <property type="match status" value="1"/>
</dbReference>
<dbReference type="EMBL" id="JAULSR010000001">
    <property type="protein sequence ID" value="KAK0634261.1"/>
    <property type="molecule type" value="Genomic_DNA"/>
</dbReference>
<protein>
    <submittedName>
        <fullName evidence="7">Cytochrome P450 oxidoreductase</fullName>
    </submittedName>
</protein>
<dbReference type="InterPro" id="IPR002401">
    <property type="entry name" value="Cyt_P450_E_grp-I"/>
</dbReference>
<dbReference type="PANTHER" id="PTHR46300:SF2">
    <property type="entry name" value="CYTOCHROME P450 MONOOXYGENASE ALNH-RELATED"/>
    <property type="match status" value="1"/>
</dbReference>
<evidence type="ECO:0000256" key="4">
    <source>
        <dbReference type="ARBA" id="ARBA00023004"/>
    </source>
</evidence>
<keyword evidence="5" id="KW-0503">Monooxygenase</keyword>
<dbReference type="CDD" id="cd11065">
    <property type="entry name" value="CYP64-like"/>
    <property type="match status" value="1"/>
</dbReference>
<accession>A0AA39XHU8</accession>
<evidence type="ECO:0000256" key="6">
    <source>
        <dbReference type="PIRSR" id="PIRSR602401-1"/>
    </source>
</evidence>
<evidence type="ECO:0000256" key="3">
    <source>
        <dbReference type="ARBA" id="ARBA00023002"/>
    </source>
</evidence>
<feature type="binding site" description="axial binding residue" evidence="6">
    <location>
        <position position="447"/>
    </location>
    <ligand>
        <name>heme</name>
        <dbReference type="ChEBI" id="CHEBI:30413"/>
    </ligand>
    <ligandPart>
        <name>Fe</name>
        <dbReference type="ChEBI" id="CHEBI:18248"/>
    </ligandPart>
</feature>
<comment type="similarity">
    <text evidence="1">Belongs to the cytochrome P450 family.</text>
</comment>
<dbReference type="GO" id="GO:0020037">
    <property type="term" value="F:heme binding"/>
    <property type="evidence" value="ECO:0007669"/>
    <property type="project" value="InterPro"/>
</dbReference>
<evidence type="ECO:0000256" key="5">
    <source>
        <dbReference type="ARBA" id="ARBA00023033"/>
    </source>
</evidence>
<comment type="caution">
    <text evidence="7">The sequence shown here is derived from an EMBL/GenBank/DDBJ whole genome shotgun (WGS) entry which is preliminary data.</text>
</comment>
<dbReference type="GO" id="GO:0016705">
    <property type="term" value="F:oxidoreductase activity, acting on paired donors, with incorporation or reduction of molecular oxygen"/>
    <property type="evidence" value="ECO:0007669"/>
    <property type="project" value="InterPro"/>
</dbReference>
<dbReference type="InterPro" id="IPR001128">
    <property type="entry name" value="Cyt_P450"/>
</dbReference>
<evidence type="ECO:0000313" key="7">
    <source>
        <dbReference type="EMBL" id="KAK0634261.1"/>
    </source>
</evidence>
<dbReference type="GO" id="GO:0004497">
    <property type="term" value="F:monooxygenase activity"/>
    <property type="evidence" value="ECO:0007669"/>
    <property type="project" value="UniProtKB-KW"/>
</dbReference>
<organism evidence="7 8">
    <name type="scientific">Bombardia bombarda</name>
    <dbReference type="NCBI Taxonomy" id="252184"/>
    <lineage>
        <taxon>Eukaryota</taxon>
        <taxon>Fungi</taxon>
        <taxon>Dikarya</taxon>
        <taxon>Ascomycota</taxon>
        <taxon>Pezizomycotina</taxon>
        <taxon>Sordariomycetes</taxon>
        <taxon>Sordariomycetidae</taxon>
        <taxon>Sordariales</taxon>
        <taxon>Lasiosphaeriaceae</taxon>
        <taxon>Bombardia</taxon>
    </lineage>
</organism>
<dbReference type="GO" id="GO:0005506">
    <property type="term" value="F:iron ion binding"/>
    <property type="evidence" value="ECO:0007669"/>
    <property type="project" value="InterPro"/>
</dbReference>
<proteinExistence type="inferred from homology"/>
<dbReference type="PANTHER" id="PTHR46300">
    <property type="entry name" value="P450, PUTATIVE (EUROFUNG)-RELATED-RELATED"/>
    <property type="match status" value="1"/>
</dbReference>
<dbReference type="InterPro" id="IPR036396">
    <property type="entry name" value="Cyt_P450_sf"/>
</dbReference>
<dbReference type="SUPFAM" id="SSF48264">
    <property type="entry name" value="Cytochrome P450"/>
    <property type="match status" value="1"/>
</dbReference>
<keyword evidence="8" id="KW-1185">Reference proteome</keyword>
<gene>
    <name evidence="7" type="ORF">B0T17DRAFT_611302</name>
</gene>
<dbReference type="PRINTS" id="PR00463">
    <property type="entry name" value="EP450I"/>
</dbReference>
<keyword evidence="3" id="KW-0560">Oxidoreductase</keyword>
<reference evidence="7" key="1">
    <citation type="submission" date="2023-06" db="EMBL/GenBank/DDBJ databases">
        <title>Genome-scale phylogeny and comparative genomics of the fungal order Sordariales.</title>
        <authorList>
            <consortium name="Lawrence Berkeley National Laboratory"/>
            <person name="Hensen N."/>
            <person name="Bonometti L."/>
            <person name="Westerberg I."/>
            <person name="Brannstrom I.O."/>
            <person name="Guillou S."/>
            <person name="Cros-Aarteil S."/>
            <person name="Calhoun S."/>
            <person name="Haridas S."/>
            <person name="Kuo A."/>
            <person name="Mondo S."/>
            <person name="Pangilinan J."/>
            <person name="Riley R."/>
            <person name="LaButti K."/>
            <person name="Andreopoulos B."/>
            <person name="Lipzen A."/>
            <person name="Chen C."/>
            <person name="Yanf M."/>
            <person name="Daum C."/>
            <person name="Ng V."/>
            <person name="Clum A."/>
            <person name="Steindorff A."/>
            <person name="Ohm R."/>
            <person name="Martin F."/>
            <person name="Silar P."/>
            <person name="Natvig D."/>
            <person name="Lalanne C."/>
            <person name="Gautier V."/>
            <person name="Ament-velasquez S.L."/>
            <person name="Kruys A."/>
            <person name="Hutchinson M.I."/>
            <person name="Powell A.J."/>
            <person name="Barry K."/>
            <person name="Miller A.N."/>
            <person name="Grigoriev I.V."/>
            <person name="Debuchy R."/>
            <person name="Gladieux P."/>
            <person name="Thoren M.H."/>
            <person name="Johannesson H."/>
        </authorList>
    </citation>
    <scope>NUCLEOTIDE SEQUENCE</scope>
    <source>
        <strain evidence="7">SMH3391-2</strain>
    </source>
</reference>
<dbReference type="InterPro" id="IPR050364">
    <property type="entry name" value="Cytochrome_P450_fung"/>
</dbReference>
<dbReference type="AlphaFoldDB" id="A0AA39XHU8"/>
<keyword evidence="4 6" id="KW-0408">Iron</keyword>
<dbReference type="Proteomes" id="UP001174934">
    <property type="component" value="Unassembled WGS sequence"/>
</dbReference>
<name>A0AA39XHU8_9PEZI</name>
<sequence length="524" mass="59317">MSPIFAASSLPIWIAFAVLALVSVRKILSIGQRDPKMPPGPPTRPIVGNEHLIPRSNAHFIFTEWAKQYGGIYTLKRFTNTTFIVTDPAMIKELLDKKSNLYSHRPVSHVGNLITQGDHLLLMQYGGEWRKIRKLIHQFFMEPMCEKHHIHLQNAEATQLMHDFLTTPQHHMEHPKRFSNSITNSLVFGIRTKSIADPYLIRLFALLGEWSEILELGATPPVDSFPLLKLVPEGLLGRWKTRATGVGELMAGLYTEVLGHVQRRRAGGLNRGSFMDRVLDQNDKNGLTPSQLHFLGGVLMEGGTDTSSSLILAMVRAMIEFPEVQKRAQSEIDAAIGEDRSPTWDDFSKLPYINMMIKESHRWRPVSPLGVSHAVAEDDWVGGHFIPKGSTVVLNVWGMHHNEQRWEKPEDFMPERYEGTHPKLASQYTSDGPNRDHFGYGAGRRVCPGIHLAERNLFVAMAKLLWAFDFRRSTGDAGGKVESSIGFLQCVRDYECDIVVRSEKRAETIKREFASVQDIFDNYD</sequence>
<dbReference type="Pfam" id="PF00067">
    <property type="entry name" value="p450"/>
    <property type="match status" value="1"/>
</dbReference>
<evidence type="ECO:0000313" key="8">
    <source>
        <dbReference type="Proteomes" id="UP001174934"/>
    </source>
</evidence>
<comment type="cofactor">
    <cofactor evidence="6">
        <name>heme</name>
        <dbReference type="ChEBI" id="CHEBI:30413"/>
    </cofactor>
</comment>
<evidence type="ECO:0000256" key="1">
    <source>
        <dbReference type="ARBA" id="ARBA00010617"/>
    </source>
</evidence>
<keyword evidence="6" id="KW-0349">Heme</keyword>
<evidence type="ECO:0000256" key="2">
    <source>
        <dbReference type="ARBA" id="ARBA00022723"/>
    </source>
</evidence>